<reference evidence="2 3" key="1">
    <citation type="submission" date="2021-02" db="EMBL/GenBank/DDBJ databases">
        <title>Leishmania (Mundinia) orientalis Genome sequencing and assembly.</title>
        <authorList>
            <person name="Almutairi H."/>
            <person name="Gatherer D."/>
        </authorList>
    </citation>
    <scope>NUCLEOTIDE SEQUENCE [LARGE SCALE GENOMIC DNA]</scope>
    <source>
        <strain evidence="2">LSCM4</strain>
    </source>
</reference>
<dbReference type="RefSeq" id="XP_067060791.1">
    <property type="nucleotide sequence ID" value="XM_067205239.1"/>
</dbReference>
<dbReference type="Proteomes" id="UP000674143">
    <property type="component" value="Chromosome 31"/>
</dbReference>
<name>A0A836GDV0_9TRYP</name>
<sequence length="89" mass="9673">MAASHSGFGKAEPYASTRGEGNTVRGRRQLSALLTHSASCATRVCSEYDMCGLHHGNRVFASAAALATRWRSQSRLRQRQVRLLRAAGV</sequence>
<keyword evidence="3" id="KW-1185">Reference proteome</keyword>
<dbReference type="GeneID" id="92359173"/>
<proteinExistence type="predicted"/>
<accession>A0A836GDV0</accession>
<evidence type="ECO:0000313" key="2">
    <source>
        <dbReference type="EMBL" id="KAG5471674.1"/>
    </source>
</evidence>
<evidence type="ECO:0000256" key="1">
    <source>
        <dbReference type="SAM" id="MobiDB-lite"/>
    </source>
</evidence>
<dbReference type="EMBL" id="JAFHLR010000031">
    <property type="protein sequence ID" value="KAG5471674.1"/>
    <property type="molecule type" value="Genomic_DNA"/>
</dbReference>
<gene>
    <name evidence="2" type="ORF">LSCM4_03226</name>
</gene>
<comment type="caution">
    <text evidence="2">The sequence shown here is derived from an EMBL/GenBank/DDBJ whole genome shotgun (WGS) entry which is preliminary data.</text>
</comment>
<protein>
    <submittedName>
        <fullName evidence="2">Uncharacterized protein</fullName>
    </submittedName>
</protein>
<feature type="region of interest" description="Disordered" evidence="1">
    <location>
        <begin position="1"/>
        <end position="23"/>
    </location>
</feature>
<evidence type="ECO:0000313" key="3">
    <source>
        <dbReference type="Proteomes" id="UP000674143"/>
    </source>
</evidence>
<organism evidence="2 3">
    <name type="scientific">Leishmania orientalis</name>
    <dbReference type="NCBI Taxonomy" id="2249476"/>
    <lineage>
        <taxon>Eukaryota</taxon>
        <taxon>Discoba</taxon>
        <taxon>Euglenozoa</taxon>
        <taxon>Kinetoplastea</taxon>
        <taxon>Metakinetoplastina</taxon>
        <taxon>Trypanosomatida</taxon>
        <taxon>Trypanosomatidae</taxon>
        <taxon>Leishmaniinae</taxon>
        <taxon>Leishmania</taxon>
    </lineage>
</organism>
<dbReference type="KEGG" id="loi:92359173"/>
<dbReference type="AlphaFoldDB" id="A0A836GDV0"/>